<organism evidence="1 2">
    <name type="scientific">Alternaria tenuissima</name>
    <dbReference type="NCBI Taxonomy" id="119927"/>
    <lineage>
        <taxon>Eukaryota</taxon>
        <taxon>Fungi</taxon>
        <taxon>Dikarya</taxon>
        <taxon>Ascomycota</taxon>
        <taxon>Pezizomycotina</taxon>
        <taxon>Dothideomycetes</taxon>
        <taxon>Pleosporomycetidae</taxon>
        <taxon>Pleosporales</taxon>
        <taxon>Pleosporineae</taxon>
        <taxon>Pleosporaceae</taxon>
        <taxon>Alternaria</taxon>
        <taxon>Alternaria sect. Alternaria</taxon>
        <taxon>Alternaria alternata complex</taxon>
    </lineage>
</organism>
<sequence length="260" mass="29061">MSVQRFQEHLAALSLYFQISKQPPALASDTVSGAVYLFRHGILEVSHNDFNTYVQPFLRRIEVLQGAGRPFAKGQLAALQTYRSWISKAHVGMVSGEGLSQTADMGRHFRQRCSQVLKDFQVKEGDLKPIMRVWSDSATRCRLSAITFADAFSGTIVGNANDNLPLINCQVNVSDSSDTPGTCKNLAWHAALQVDQQAGNREIQQLMKVTTRDALQRLRCDWSSSQEFGAEDVYAIELLHCYDVVSGRKLPFETWFTPAD</sequence>
<dbReference type="InterPro" id="IPR000560">
    <property type="entry name" value="His_Pase_clade-2"/>
</dbReference>
<dbReference type="SUPFAM" id="SSF53254">
    <property type="entry name" value="Phosphoglycerate mutase-like"/>
    <property type="match status" value="1"/>
</dbReference>
<dbReference type="Proteomes" id="UP000293195">
    <property type="component" value="Unassembled WGS sequence"/>
</dbReference>
<name>A0ABY0FTA7_9PLEO</name>
<dbReference type="InterPro" id="IPR029033">
    <property type="entry name" value="His_PPase_superfam"/>
</dbReference>
<proteinExistence type="predicted"/>
<comment type="caution">
    <text evidence="1">The sequence shown here is derived from an EMBL/GenBank/DDBJ whole genome shotgun (WGS) entry which is preliminary data.</text>
</comment>
<dbReference type="EMBL" id="PDXF01000095">
    <property type="protein sequence ID" value="RYN88504.1"/>
    <property type="molecule type" value="Genomic_DNA"/>
</dbReference>
<dbReference type="Pfam" id="PF00328">
    <property type="entry name" value="His_Phos_2"/>
    <property type="match status" value="1"/>
</dbReference>
<evidence type="ECO:0000313" key="2">
    <source>
        <dbReference type="Proteomes" id="UP000293195"/>
    </source>
</evidence>
<protein>
    <submittedName>
        <fullName evidence="1">Uncharacterized protein</fullName>
    </submittedName>
</protein>
<gene>
    <name evidence="1" type="ORF">AA0119_g11781</name>
</gene>
<accession>A0ABY0FTA7</accession>
<reference evidence="2" key="1">
    <citation type="journal article" date="2019" name="bioRxiv">
        <title>Genomics, evolutionary history and diagnostics of the Alternaria alternata species group including apple and Asian pear pathotypes.</title>
        <authorList>
            <person name="Armitage A.D."/>
            <person name="Cockerton H.M."/>
            <person name="Sreenivasaprasad S."/>
            <person name="Woodhall J.W."/>
            <person name="Lane C.R."/>
            <person name="Harrison R.J."/>
            <person name="Clarkson J.P."/>
        </authorList>
    </citation>
    <scope>NUCLEOTIDE SEQUENCE [LARGE SCALE GENOMIC DNA]</scope>
    <source>
        <strain evidence="2">FERA 635</strain>
    </source>
</reference>
<keyword evidence="2" id="KW-1185">Reference proteome</keyword>
<evidence type="ECO:0000313" key="1">
    <source>
        <dbReference type="EMBL" id="RYN88504.1"/>
    </source>
</evidence>
<dbReference type="Gene3D" id="3.40.50.1240">
    <property type="entry name" value="Phosphoglycerate mutase-like"/>
    <property type="match status" value="1"/>
</dbReference>